<dbReference type="Pfam" id="PF05345">
    <property type="entry name" value="He_PIG"/>
    <property type="match status" value="6"/>
</dbReference>
<dbReference type="Gene3D" id="2.60.120.380">
    <property type="match status" value="17"/>
</dbReference>
<dbReference type="InterPro" id="IPR002035">
    <property type="entry name" value="VWF_A"/>
</dbReference>
<dbReference type="Gene3D" id="2.180.10.10">
    <property type="entry name" value="RHS repeat-associated core"/>
    <property type="match status" value="3"/>
</dbReference>
<dbReference type="InterPro" id="IPR002126">
    <property type="entry name" value="Cadherin-like_dom"/>
</dbReference>
<dbReference type="InterPro" id="IPR056823">
    <property type="entry name" value="TEN-like_YD-shell"/>
</dbReference>
<evidence type="ECO:0000256" key="1">
    <source>
        <dbReference type="ARBA" id="ARBA00022737"/>
    </source>
</evidence>
<dbReference type="Pfam" id="PF13385">
    <property type="entry name" value="Laminin_G_3"/>
    <property type="match status" value="1"/>
</dbReference>
<keyword evidence="5" id="KW-1185">Reference proteome</keyword>
<dbReference type="Pfam" id="PF25023">
    <property type="entry name" value="TEN_YD-shell"/>
    <property type="match status" value="3"/>
</dbReference>
<dbReference type="Pfam" id="PF05593">
    <property type="entry name" value="RHS_repeat"/>
    <property type="match status" value="8"/>
</dbReference>
<evidence type="ECO:0000259" key="3">
    <source>
        <dbReference type="PROSITE" id="PS50268"/>
    </source>
</evidence>
<dbReference type="InterPro" id="IPR022385">
    <property type="entry name" value="Rhs_assc_core"/>
</dbReference>
<feature type="domain" description="Cadherin" evidence="3">
    <location>
        <begin position="4873"/>
        <end position="4971"/>
    </location>
</feature>
<accession>A0ABD4T032</accession>
<dbReference type="NCBIfam" id="TIGR03696">
    <property type="entry name" value="Rhs_assc_core"/>
    <property type="match status" value="1"/>
</dbReference>
<reference evidence="4 5" key="1">
    <citation type="journal article" date="2015" name="Genome Announc.">
        <title>Draft Genome Sequence of Filamentous Marine Cyanobacterium Lyngbya confervoides Strain BDU141951.</title>
        <authorList>
            <person name="Chandrababunaidu M.M."/>
            <person name="Sen D."/>
            <person name="Tripathy S."/>
        </authorList>
    </citation>
    <scope>NUCLEOTIDE SEQUENCE [LARGE SCALE GENOMIC DNA]</scope>
    <source>
        <strain evidence="4 5">BDU141951</strain>
    </source>
</reference>
<dbReference type="InterPro" id="IPR011047">
    <property type="entry name" value="Quinoprotein_ADH-like_sf"/>
</dbReference>
<dbReference type="RefSeq" id="WP_201277287.1">
    <property type="nucleotide sequence ID" value="NZ_JTHE03000019.1"/>
</dbReference>
<dbReference type="InterPro" id="IPR015919">
    <property type="entry name" value="Cadherin-like_sf"/>
</dbReference>
<dbReference type="InterPro" id="IPR031325">
    <property type="entry name" value="RHS_repeat"/>
</dbReference>
<dbReference type="Proteomes" id="UP000031561">
    <property type="component" value="Unassembled WGS sequence"/>
</dbReference>
<keyword evidence="1" id="KW-0677">Repeat</keyword>
<sequence length="7065" mass="765438">MTSNKDFLGGSLISSSGLLPGALIPLLEDDSANGLLDLIEGMGGRRTAPASSDLTYGIESSPGDALRLNEFYAEGRGGAEERRLFSPTDYSVPQTSSAVDPLTGFGEGFQLGGRSEKFQWDQSSLETSQSGLLIHLNLDEPGGKIAKDSAPLGGNNKGFLKHGASFVSLDESVLGGGVRFDGINDLIAIKGQPKTSLQAKRTVAVWFKADDPTKGKKQVIYEEGGPQGGLNIYLDEGRLYAGGWDRKHANWSGTFLSTNQVEANQWHHVVLVLDADPGKHPQAGAFSAYLDGQQFGEGVGTALRFHHDGIGIGRAYQSTRFHDKKGFGGGNRGLAGVIADVRVYDRALSGAEINDLCDWVLSENDPPIIEARLANDTAPVGTNEDRLTYDPTIRGQVRDSSPIKEFKAAIGDQPLSDYVDISTYLQPDGSFELNRAVLEDMNGGTLPDGPYTIHFIATDIFGNHSYHKENPHSFNGFADLEAEVFQLPAGEGETVKARFSWVERDAGFNNELGLFIVDDAEGRIGDLKPGDRGYAAAALSHPSRQIIFKSGLGEGAVQELDLPAGRYVGYYIVQNDTTERFLEKNPKNQLKQKPKAFFSFQAANPDGFDHMQVDPSEPNLFRFEDLTNGGDKDFTDVVVKVELDLPAEPVIDALSFVLDTTVAVPSFDLLPASDSDPLGDQKTTLETVTLTGTTEPFAQVSLSPGGKTVTADENGAFTFFELNLALGLNEFSAEAVDAAGNRSSFERTFERLPIFQPPDISAPEALTTPEDNELQISGITFADPDAGATDLWVKISVGQGQLNLTDTSGLQVAPGTGSNNSVLEFTGTLAAINQAIATLSYQPKLNFNGTDRLEIWVNDQSGANGEGLTATQSVALVVTPVNDAPVLTVPVGQSVGEDETLTLPAIQVSDVDAGDGVLEVRLAVDQGTVSLAALEGLTFTAGSGTGDRQLVFQGTLVALNQALGAVVYTPGENYAGGDVLNIQVNDLGNQGEGSVGEASAAVDITVVAQNDAPILSGPENLSVDEASPLEIPVSISDIDAEEGEIRVEVTVEQGELSLPTTTGVVLAPESTATALVLTGTLPSLNTALAGLTYLSPVNFEGLARVEVVVDDQGNTGTGGPLSDRLILEIQVRSINIAPEVGPDTVLMVQEDSGVNDLGIPLPQDRDGDSLSVILEELPTQGVIQKADGTVVGLGDALGVSDLPGLQFVPEANAFGSAGRFRYTVEDGQGGIASQSITIEISPVNDAPVITAPSVLETNRNQPLSIPNLGVADIDAGNNPIQVRLSAPGGTLSIDTSFVTVEGDANSASLTLTGPLIAMNQALASLSYQSRPDLVGNDILTIVVSDLGQTGSGGEQIVEDTIEIVVMGANTPPTVEANKTLTVLEDSPATPLAIAPPQDLDGDELSLRILSVPDIQRGAVWLNGSPLALDQALTIEDLTQLTFVPVANANGSAGIFAYEVRDGQGGIAQQQITLEITPVNDAPQWTVPGFQSADPETETVIRGVQLTDIDAGENEIQVTVSAVNGILHLPQRDGLSFESGTGEASPTLVFTGNLAAINQSLASLTYRSNPGFSETDTLTLIANDLGNSGEGGAQTQTATLSVVVEEITGVTLVEEQFFEVVYEESVVIPVEPSRLVVRFANLNFDPTDPDFINDAFEVALVDESGRSLVQTVGSGKDAFFNVTEDELPQLAPGVTQDNQTVQVDVSGIEPGTNARLIFRLVNNDDDTETTVLIRDFTFVAEPGLGNGSAVPSVDFRRSDREINFRQLGSVANSAQVNYFATSFNQETQVLSTDISLENIGNEGWSGPLVLVIRGLSDPAVQVANADGFTPEGFPYFDITDQLEAEKLNPGEMSAARTITFLNPTGEQFTYEVEILAQGNQVPVIESEPGLEVIGGLPYRYDVNAVDPDLDPLTYALQVAPEGMVIDAVTGQIEWQTTTDNIASHRVTVVVNDGRGGLTEQSYTLNVIAPPPNRPPLFTSIPVVDAQINQPYQYDADAIDPDQDALIYSVIRGPEGFQIDPITGQVDWTPGPTLAIGDTVLSQISLPGDREEFVFSGAVGQKLYLDLLREFNGLSIQIFAPSGKLVNVRDGLFTLTENGNYTVVVDGNGAQTGQYGFSLIDPSLLPEADLDQAVVDRLSPGTDDDLFRFTGFTGQKIFLDQLSNSGFFANWVLFGTGNQIVAQDFSMNDLELYLPTDGEYILAVRGRGTFGELLEYSLEIVTPDETSAPMILGSNLDPQVISGTISEPGEEDFYTFAGVVGQRVYLDRLNTINDGNIRVRLFGPSDRQYFDRAFWLDTEAGPVTLLEEGEYRIQIDGNGDRVGDYAFSLRDLGLATPAELDTTYSGTLSLDDASSHLYQFQANEGQRIFIDSQSTGAVWFSTTVAVYDSGNREVARNSAGQAIEWVIDKTDTYTLAISNRDQQSIDYSFTLVTPEISSQPLAFNTPTFGEIREKGEQDRFTFEANQGQQILLDILQSSNHRVSLISPSGQELVSAVEARDEGGFNLNFVYLPEAGTYEVFLDGFGGGTGSYGFQILDVSNAEPIVPGTVVNASLDPGRAIRVYQFDGNEGDRVYLDRQDGSNFVYTRLWGPDSNLLADTTNSFNGNSDREVVLGATGTYFVAIQGEENTPVEFSLQLVISQDSSSTINLDETVSGSISVAGEQDTYQFVGSQGQTLVLDALQGTTSFSFSVKNSSGNFISQGNLGNSSSALWLPEDGVYALTVDGFDATTGNYQFAVRSQSLDVQVGDRLSDTLSAKETRLYTFEGVEGTTLSLSSLVGSNTGRWTLYAPDGSQILAAALNQSSSTPLQMNGEYLLTVQNDAETETTYQLEILDISPALVPSLGLNQVYEGSLPVRESTTISLAANAGQLIYLDGLFSSGTRVDLTDPDGQRVGGLSGFGSGSDLVLLTKTGDYSLRVESFFSSDPVTYQIQVLDLESVASDMALNTPIAQALETNETKVFQFSGTLGQRIFLDGLDTSDVGVTARLIDAFGREIASSNSSANFGIQTLRYTGTHYLLIDSANSQPTTAQFRLLDVDDVAIATTVDTLITGDFGVSQRETNFYAFNGQAGQKLYIDRFVGGTNIGNRSGNKYALYTPDGQRILTEDLIRDGELTLPSTGQYVLELSGNGDSNNDYEIQLVTPEDLTETISLNTVINGAISEAGQTNTYRFVGAENQQILLDALSALNSQFQLLATLYSPSGKQIANLDFANDNGSFNQDPGLITLHENGLYELVIDAAGEFNSTYSFQILDVAASDLVALDTTLAGSFALSNEEAQVYRFNGLADQRVYFDLKQGSISDRYALYSPAGNELFSQLLDRDFDIVLPATGEYVLTILGRGGSVDYNIDLVTPDYVLEDYVIGETLQSSIDEPGEVDFYRFRGDPGQIISLDGLYSSNSGIYIALRAPTTVEAYEEARILGQEFFFGNEPQKPLVVVLDESGEFIVEVNPRGDQTSSYQFRILDFAAAQSIAIGETISSSFGVEGFDDSVYRFSVLDQTRLFVDGTVDPVTGFSSGYYLYDSSGNLLSEGSLGDIDLSETVLDAGDYYLLIRGQGSPNGSYTFKLLTPEWQTQAYELGTSVFSTFGVPGEQDWYTFEGEVGQKIYIDQLVGTSPYLIPSLVSPSGQVVTGFADGFTRDKSEIYTLEESGTYTFKFDARFDVTGDYGFRILDLNQADSLAFETPLPANFGTSNRETQIYKVSVEAGDRYLLNSTGGFDVRLFDADGNAVDLIGTTSFSGVRRIQWDEGGDYYVVLGGQGDSSIDASLTISDISVPPNALELGTKQTGDIGQNGEVQVYRFEAIADQRVFLNVLSGLDQFSFQLLSPSGRQVYTAQTSPVPLRLDESGTYSLVIDGTSFSFGSVREFQLGEFSFQLTNLSEEASPLSLGGANTGTLNPGEANQFFTFTGQKGSILSFDLAAVQWLDANWVLFDPGDRAIVSPAQDNPDFQVVLPSSGVYTLAILNSADLPTSYAFQVTDITPPPVTAQGLNTLYSGNFAGGDPEIYTISASAGTRVIFDGQTTAFNSVQVRLRNPDGTLLLDNQSPRNDSQPLLLQQTGDYTLEVYGGAGDYAFQILDFPSNLRSPGVNYLEIGGTTAGTLSALSSKVYTFEGLAGLPVYFNGITGANIRAQLVAPNGEELLNSVNLGNFDAGPFDLTQDGTYHFVISNDAADARDYNFQLLELSSGTSLDFGIPVQGSLASGQEVTYYKLQAEAGQTLFFDINNDAGTWALYDPFNERIHSDVRNYSFNRDFEVTLEYSGDYLLVLGGGVPEPYSYEFSVFGYDPIPAEIVTPGLGGGASGEASLVAEYAVELSVEDPQGASDIQVYTIQVGPDPNNNNPTILSDPKTVFGLNEDVYRYQIAAIDPDQDVLRYRLVNGPLGSFVDSNSGELLWFPEDGVVPGTSVDFVVQTYDGRGGFDTQEFQVEVFNRLGKVQGIVFDDLNGNGILDTKFFKGDNPSLVLALDVSGSTQAPFRGSQAYPEIKTVLDAQVAASFTLLDALIGQGLGNKVNIGLIPHNDLTVLQDMDPVTPGLQPYTTALADQDNNGIPDIREILEVYEPSGSNNFTRTLESIRSLTEVLPGDPNVIFMSDGYDTSFLRNPEEGIRVVEALNEAGVNLSAFAIGEASTLSTLEKIDPNAEQIVEIEPLIKVFAGVDPRYAIEPLKEDIGVYLDLNNNGVLDTNEPFQVTQLDEAGRPVDGATYLFSFEDLTPETYTVRPVIPSGLIQTAPEISPSIAPITLDGEYFTYYFGLAGQRSPENLNPIFQTNFESRAISAGETVIYRPRATDPDGDRLRYDLFLPPEGMTVDTETGIVTWIPTQAQVEQYYADLEATRERLGPARSASVPEQVSFKTLLRVSDGRGGQALQELDLTLLPINSAASFTSILVNNQAQVGKEFRYQSLAIDPEGDPVIYSLAPGAPTGLTIDSSSGLLTWTPSAQQLGQYDVGLLVTDDKGAQSRQVLSLSVIEAQPNQAPVITSQPRVATRVNTPYLYQIKVQDLDGDAIAYEIVEGPESLTIDASGLVSWEPNRNQIGTYPISITVNDGQGGVDTQTYTLDVRNQVVNFAPEITSEAPLLTNVARPYQYQALATDPDGDVLFWELRKAPEGMIIDLASGVVSWQPSFIQVGSHRVEINVLDAYGASASQTYTLEVRGTNTPPRITSVPPTQIGINQPYRYQVEAKDPEGDRLKYRLGKHPAGMSLDENTGELLWTPNTGQLGSHVVELLVQDTQGGVGQQTYTLVVTQAAVNQAPAITSTPGFWADVANGYQYQITAIDPNNDPLTYSLVNGPTGMTVDETSGLLTWQPIQVGSVQVTVAAYDPLGAGSIQNYTLQVTEVNQAPVIRSVPIGTATSETTYRYDVLASDPDREAIAYSLVNAPEGMVIDNRGRITWATNSNDIGTYPIEIQVRDGRGAIASQRYDLVVQNDIIAPRVTINVNQSRVNVGDRVTVKVSATDNIGVESLALTVGGEAIALDAQGIATLDLNTIGNIELVASAIDAAGNVGTQNQAVQVIDPTDTTFPVVNLISYVGDIPLETGITAPTGIVGSVQDTDLLSYTLAIAPLEGGEFVEIARGSGVVDNGLLGTLDPTLLQNDSYLLRLAATDLGGRTSSIDAIVNIEGDLKLGNFRLSFTDLSIPVTGIPIQVTRTYDSLTANETDDFGYGWRMEFRNVNLRTGIGKDELLEFIDVPSKGFREGDKVFITLPGGEREVFTFKPKKISVFDVISGIDVSTPFYQPVFESEKDSTNTLSVKTNGVSLRPNAQGEYYSPSGYRYNPAADLVGFGGYYDLTTKEGIVYRINARTGDLDTITDRNGNVLTFSDRSITSSTGVEVLFERDAQGRVTAVIDPEGNRIRYEYDALGDLVAVSDREGNTTRFDYNDDRLHYLDEIIDPLGRSGIRTEYDEQGRLVRMIDADGNPVELIYDPDNDIQQVSDQLGNITTYEYDERGNVLREVDSLGGVTIRTYDDRNNMLTEADPLGNTMTFTYDGDRNVLTETDALGNVTRYTYNRFGNILTTTDPTGQTISNTYDRNGNLTKIEGQASGLLTFEYDEVGNLIQMEDASGITTFAYDSVGNLISQVDAVGTSTNYFYDPRNNNLIAERTVQTLPDGTLRSLATKMVYDRENRLIKTIDADGNITETIYDAAGNRVEEIDALGRSTRYIYDDRGQMVATIYPDATPDIDADNPRTQTVYDAKGQVISEIDELGRVTRMVYDALGRQVEMIYPDATPDTDADNPRMQMEYDAAGRKLADIDPRGNRTEYRYDDAGRLIETILPDETPEDLTDNPRFTTAYDAAGRQLTQTDALGQVIRFIYDDLGRPIAQEYDDGTRTATEFDDAGRVVARIDQAGVVTRYEYDALGRLTAVVDALNQRTVYTYDEQGNLITQTDANGNTTRYEYDRLGRRIATVLPLGERETYEYDAVGNQIRRIDFNGEVTEYSYDERNRLIVKDLPGEEYDETHSYTDNGLRETVVDNRGTATYRYDEQNRLIEREDPDGRKIAYSYDIAGNRTSVEIPSGTTAYTFDAQNRLKTVTDPEGGVTTYFYNGVGNLERTTFPNGTEEIREYDELNRLVFIQTTGPEGVIASFRYTLDATGNRLAVDEHDGRRVEYSYDLLYRLTKETIFDPGATEASRTIEYVYDPVGNRLSRVDSGEGTTIYTYDDNDRLLRATLDGVVTSYTYDNNGNTMSKTTDGTTITYAWNADNRLVGADTDGDGAIDVVNEYNEDGIRVGQIVNGEVTRFLIDANRSYAQVLEEYSTDEIIKVFYIYGNDLISQNRGGDKSIYHVDGLGSTRAISDVVGDNINEYNFDAFGQISYILESEENRYRYSGEQFIPELDLSYNRARHYNQDIGRFISRDQWLGDSLKPITLNKYLYGSANPVRYIDPSGYFSISSTIAAMSIIIILADIALSEPITHASSNSRTNGVPAFHKMSGHYLTGLPEEVYKELGGRILYNHEHWPDAFNNTCALRVSRALNYSDAPIPFIPRETISGSDKLWYIFRVKDMEKYLTKKYGAPEIVSEGTAILKFLGKKGIIIFDTQGAWSDATGHVDLWNGASCIGKCYFREAKSVKLWTGES</sequence>
<dbReference type="Gene3D" id="2.60.40.10">
    <property type="entry name" value="Immunoglobulins"/>
    <property type="match status" value="11"/>
</dbReference>
<dbReference type="InterPro" id="IPR015943">
    <property type="entry name" value="WD40/YVTN_repeat-like_dom_sf"/>
</dbReference>
<dbReference type="EMBL" id="JTHE03000019">
    <property type="protein sequence ID" value="MCM1981745.1"/>
    <property type="molecule type" value="Genomic_DNA"/>
</dbReference>
<dbReference type="SUPFAM" id="SSF49313">
    <property type="entry name" value="Cadherin-like"/>
    <property type="match status" value="7"/>
</dbReference>
<dbReference type="Gene3D" id="2.60.120.200">
    <property type="match status" value="1"/>
</dbReference>
<evidence type="ECO:0000313" key="4">
    <source>
        <dbReference type="EMBL" id="MCM1981745.1"/>
    </source>
</evidence>
<dbReference type="SUPFAM" id="SSF117074">
    <property type="entry name" value="Hypothetical protein PA1324"/>
    <property type="match status" value="1"/>
</dbReference>
<evidence type="ECO:0000259" key="2">
    <source>
        <dbReference type="PROSITE" id="PS50234"/>
    </source>
</evidence>
<dbReference type="InterPro" id="IPR013320">
    <property type="entry name" value="ConA-like_dom_sf"/>
</dbReference>
<dbReference type="PANTHER" id="PTHR32305">
    <property type="match status" value="1"/>
</dbReference>
<dbReference type="SUPFAM" id="SSF49899">
    <property type="entry name" value="Concanavalin A-like lectins/glucanases"/>
    <property type="match status" value="1"/>
</dbReference>
<dbReference type="Pfam" id="PF14113">
    <property type="entry name" value="Tae4"/>
    <property type="match status" value="1"/>
</dbReference>
<dbReference type="Pfam" id="PF17963">
    <property type="entry name" value="Big_9"/>
    <property type="match status" value="3"/>
</dbReference>
<evidence type="ECO:0000313" key="5">
    <source>
        <dbReference type="Proteomes" id="UP000031561"/>
    </source>
</evidence>
<organism evidence="4 5">
    <name type="scientific">Lyngbya confervoides BDU141951</name>
    <dbReference type="NCBI Taxonomy" id="1574623"/>
    <lineage>
        <taxon>Bacteria</taxon>
        <taxon>Bacillati</taxon>
        <taxon>Cyanobacteriota</taxon>
        <taxon>Cyanophyceae</taxon>
        <taxon>Oscillatoriophycideae</taxon>
        <taxon>Oscillatoriales</taxon>
        <taxon>Microcoleaceae</taxon>
        <taxon>Lyngbya</taxon>
    </lineage>
</organism>
<dbReference type="InterPro" id="IPR036465">
    <property type="entry name" value="vWFA_dom_sf"/>
</dbReference>
<dbReference type="Gene3D" id="2.130.10.10">
    <property type="entry name" value="YVTN repeat-like/Quinoprotein amine dehydrogenase"/>
    <property type="match status" value="1"/>
</dbReference>
<name>A0ABD4T032_9CYAN</name>
<gene>
    <name evidence="4" type="ORF">QQ91_0002715</name>
</gene>
<dbReference type="NCBIfam" id="NF012211">
    <property type="entry name" value="tand_rpt_95"/>
    <property type="match status" value="3"/>
</dbReference>
<dbReference type="NCBIfam" id="TIGR01643">
    <property type="entry name" value="YD_repeat_2x"/>
    <property type="match status" value="12"/>
</dbReference>
<dbReference type="InterPro" id="IPR050708">
    <property type="entry name" value="T6SS_VgrG/RHS"/>
</dbReference>
<protein>
    <submittedName>
        <fullName evidence="4">T6SS effector amidase Tae4 family protein</fullName>
    </submittedName>
</protein>
<dbReference type="InterPro" id="IPR013783">
    <property type="entry name" value="Ig-like_fold"/>
</dbReference>
<dbReference type="Pfam" id="PF13448">
    <property type="entry name" value="DUF4114"/>
    <property type="match status" value="1"/>
</dbReference>
<dbReference type="Gene3D" id="3.90.1720.70">
    <property type="match status" value="1"/>
</dbReference>
<dbReference type="PANTHER" id="PTHR32305:SF15">
    <property type="entry name" value="PROTEIN RHSA-RELATED"/>
    <property type="match status" value="1"/>
</dbReference>
<dbReference type="Gene3D" id="3.40.50.410">
    <property type="entry name" value="von Willebrand factor, type A domain"/>
    <property type="match status" value="1"/>
</dbReference>
<comment type="caution">
    <text evidence="4">The sequence shown here is derived from an EMBL/GenBank/DDBJ whole genome shotgun (WGS) entry which is preliminary data.</text>
</comment>
<dbReference type="PROSITE" id="PS50268">
    <property type="entry name" value="CADHERIN_2"/>
    <property type="match status" value="1"/>
</dbReference>
<dbReference type="InterPro" id="IPR025562">
    <property type="entry name" value="Tae4"/>
</dbReference>
<dbReference type="PROSITE" id="PS50234">
    <property type="entry name" value="VWFA"/>
    <property type="match status" value="1"/>
</dbReference>
<dbReference type="InterPro" id="IPR025193">
    <property type="entry name" value="DUF4114"/>
</dbReference>
<dbReference type="SUPFAM" id="SSF50998">
    <property type="entry name" value="Quinoprotein alcohol dehydrogenase-like"/>
    <property type="match status" value="1"/>
</dbReference>
<proteinExistence type="predicted"/>
<feature type="domain" description="VWFA" evidence="2">
    <location>
        <begin position="4453"/>
        <end position="4662"/>
    </location>
</feature>
<dbReference type="InterPro" id="IPR006530">
    <property type="entry name" value="YD"/>
</dbReference>